<dbReference type="EMBL" id="QNUK01000152">
    <property type="protein sequence ID" value="KAF5899885.1"/>
    <property type="molecule type" value="Genomic_DNA"/>
</dbReference>
<evidence type="ECO:0000256" key="9">
    <source>
        <dbReference type="ARBA" id="ARBA00023136"/>
    </source>
</evidence>
<dbReference type="InterPro" id="IPR051757">
    <property type="entry name" value="Beta-gal_alpha2-3_sialyltrans"/>
</dbReference>
<keyword evidence="8" id="KW-0333">Golgi apparatus</keyword>
<evidence type="ECO:0000256" key="7">
    <source>
        <dbReference type="ARBA" id="ARBA00022989"/>
    </source>
</evidence>
<dbReference type="GO" id="GO:0000139">
    <property type="term" value="C:Golgi membrane"/>
    <property type="evidence" value="ECO:0007669"/>
    <property type="project" value="UniProtKB-SubCell"/>
</dbReference>
<protein>
    <submittedName>
        <fullName evidence="12">CMP-N-acetylneuraminate-beta-galactosamide-alpha-2,3-sialyltransferase 1-like</fullName>
    </submittedName>
</protein>
<reference evidence="12" key="1">
    <citation type="submission" date="2020-07" db="EMBL/GenBank/DDBJ databases">
        <title>Clarias magur genome sequencing, assembly and annotation.</title>
        <authorList>
            <person name="Kushwaha B."/>
            <person name="Kumar R."/>
            <person name="Das P."/>
            <person name="Joshi C.G."/>
            <person name="Kumar D."/>
            <person name="Nagpure N.S."/>
            <person name="Pandey M."/>
            <person name="Agarwal S."/>
            <person name="Srivastava S."/>
            <person name="Singh M."/>
            <person name="Sahoo L."/>
            <person name="Jayasankar P."/>
            <person name="Meher P.K."/>
            <person name="Koringa P.G."/>
            <person name="Iquebal M.A."/>
            <person name="Das S.P."/>
            <person name="Bit A."/>
            <person name="Patnaik S."/>
            <person name="Patel N."/>
            <person name="Shah T.M."/>
            <person name="Hinsu A."/>
            <person name="Jena J.K."/>
        </authorList>
    </citation>
    <scope>NUCLEOTIDE SEQUENCE</scope>
    <source>
        <strain evidence="12">CIFAMagur01</strain>
        <tissue evidence="12">Testis</tissue>
    </source>
</reference>
<keyword evidence="4" id="KW-0808">Transferase</keyword>
<comment type="similarity">
    <text evidence="2">Belongs to the glycosyltransferase 29 family.</text>
</comment>
<proteinExistence type="inferred from homology"/>
<dbReference type="InterPro" id="IPR038578">
    <property type="entry name" value="GT29-like_sf"/>
</dbReference>
<evidence type="ECO:0000256" key="3">
    <source>
        <dbReference type="ARBA" id="ARBA00022676"/>
    </source>
</evidence>
<evidence type="ECO:0000313" key="13">
    <source>
        <dbReference type="Proteomes" id="UP000727407"/>
    </source>
</evidence>
<keyword evidence="7" id="KW-1133">Transmembrane helix</keyword>
<dbReference type="OrthoDB" id="10264956at2759"/>
<dbReference type="PANTHER" id="PTHR46032">
    <property type="entry name" value="ALPHA-2,3-SIALYLTRANSFERASE ST3GAL I ISOFORM X1"/>
    <property type="match status" value="1"/>
</dbReference>
<keyword evidence="11" id="KW-0325">Glycoprotein</keyword>
<sequence>MNHAPTKGYESDVGARTTHRAFYPESATDMDASTHLVFLPFKVLDLQWLISAFTHKNITR</sequence>
<evidence type="ECO:0000256" key="2">
    <source>
        <dbReference type="ARBA" id="ARBA00006003"/>
    </source>
</evidence>
<comment type="caution">
    <text evidence="12">The sequence shown here is derived from an EMBL/GenBank/DDBJ whole genome shotgun (WGS) entry which is preliminary data.</text>
</comment>
<dbReference type="AlphaFoldDB" id="A0A8J4UPS9"/>
<keyword evidence="5" id="KW-0812">Transmembrane</keyword>
<dbReference type="Pfam" id="PF00777">
    <property type="entry name" value="Glyco_transf_29"/>
    <property type="match status" value="1"/>
</dbReference>
<dbReference type="Proteomes" id="UP000727407">
    <property type="component" value="Unassembled WGS sequence"/>
</dbReference>
<accession>A0A8J4UPS9</accession>
<evidence type="ECO:0000256" key="4">
    <source>
        <dbReference type="ARBA" id="ARBA00022679"/>
    </source>
</evidence>
<evidence type="ECO:0000256" key="1">
    <source>
        <dbReference type="ARBA" id="ARBA00004323"/>
    </source>
</evidence>
<feature type="non-terminal residue" evidence="12">
    <location>
        <position position="1"/>
    </location>
</feature>
<evidence type="ECO:0000256" key="10">
    <source>
        <dbReference type="ARBA" id="ARBA00023157"/>
    </source>
</evidence>
<keyword evidence="9" id="KW-0472">Membrane</keyword>
<keyword evidence="13" id="KW-1185">Reference proteome</keyword>
<dbReference type="PANTHER" id="PTHR46032:SF6">
    <property type="entry name" value="CMP-N-ACETYLNEURAMINATE-BETA-GALACTOSAMIDE-ALPHA-2,3-SIALYLTRANSFERASE 1"/>
    <property type="match status" value="1"/>
</dbReference>
<comment type="subcellular location">
    <subcellularLocation>
        <location evidence="1">Golgi apparatus membrane</location>
        <topology evidence="1">Single-pass type II membrane protein</topology>
    </subcellularLocation>
</comment>
<evidence type="ECO:0000256" key="8">
    <source>
        <dbReference type="ARBA" id="ARBA00023034"/>
    </source>
</evidence>
<dbReference type="InterPro" id="IPR001675">
    <property type="entry name" value="Glyco_trans_29"/>
</dbReference>
<dbReference type="GO" id="GO:0097503">
    <property type="term" value="P:sialylation"/>
    <property type="evidence" value="ECO:0007669"/>
    <property type="project" value="TreeGrafter"/>
</dbReference>
<keyword evidence="10" id="KW-1015">Disulfide bond</keyword>
<name>A0A8J4UPS9_CLAMG</name>
<feature type="non-terminal residue" evidence="12">
    <location>
        <position position="60"/>
    </location>
</feature>
<dbReference type="GO" id="GO:0003836">
    <property type="term" value="F:beta-galactoside (CMP) alpha-2,3-sialyltransferase activity"/>
    <property type="evidence" value="ECO:0007669"/>
    <property type="project" value="TreeGrafter"/>
</dbReference>
<evidence type="ECO:0000256" key="5">
    <source>
        <dbReference type="ARBA" id="ARBA00022692"/>
    </source>
</evidence>
<keyword evidence="6" id="KW-0735">Signal-anchor</keyword>
<organism evidence="12 13">
    <name type="scientific">Clarias magur</name>
    <name type="common">Asian catfish</name>
    <name type="synonym">Macropteronotus magur</name>
    <dbReference type="NCBI Taxonomy" id="1594786"/>
    <lineage>
        <taxon>Eukaryota</taxon>
        <taxon>Metazoa</taxon>
        <taxon>Chordata</taxon>
        <taxon>Craniata</taxon>
        <taxon>Vertebrata</taxon>
        <taxon>Euteleostomi</taxon>
        <taxon>Actinopterygii</taxon>
        <taxon>Neopterygii</taxon>
        <taxon>Teleostei</taxon>
        <taxon>Ostariophysi</taxon>
        <taxon>Siluriformes</taxon>
        <taxon>Clariidae</taxon>
        <taxon>Clarias</taxon>
    </lineage>
</organism>
<evidence type="ECO:0000313" key="12">
    <source>
        <dbReference type="EMBL" id="KAF5899885.1"/>
    </source>
</evidence>
<gene>
    <name evidence="12" type="ORF">DAT39_010385</name>
</gene>
<evidence type="ECO:0000256" key="6">
    <source>
        <dbReference type="ARBA" id="ARBA00022968"/>
    </source>
</evidence>
<evidence type="ECO:0000256" key="11">
    <source>
        <dbReference type="ARBA" id="ARBA00023180"/>
    </source>
</evidence>
<dbReference type="Gene3D" id="3.90.1480.20">
    <property type="entry name" value="Glycosyl transferase family 29"/>
    <property type="match status" value="1"/>
</dbReference>
<keyword evidence="3" id="KW-0328">Glycosyltransferase</keyword>